<dbReference type="InterPro" id="IPR009679">
    <property type="entry name" value="Phage_186_CII-like"/>
</dbReference>
<dbReference type="Pfam" id="PF06892">
    <property type="entry name" value="Phage_CP76"/>
    <property type="match status" value="1"/>
</dbReference>
<dbReference type="EMBL" id="JAJBZT010000006">
    <property type="protein sequence ID" value="MCB6184263.1"/>
    <property type="molecule type" value="Genomic_DNA"/>
</dbReference>
<evidence type="ECO:0000313" key="1">
    <source>
        <dbReference type="EMBL" id="MCB6184263.1"/>
    </source>
</evidence>
<comment type="caution">
    <text evidence="1">The sequence shown here is derived from an EMBL/GenBank/DDBJ whole genome shotgun (WGS) entry which is preliminary data.</text>
</comment>
<evidence type="ECO:0000313" key="2">
    <source>
        <dbReference type="Proteomes" id="UP001165395"/>
    </source>
</evidence>
<proteinExistence type="predicted"/>
<dbReference type="Proteomes" id="UP001165395">
    <property type="component" value="Unassembled WGS sequence"/>
</dbReference>
<name>A0ABS8D9H7_9NEIS</name>
<keyword evidence="2" id="KW-1185">Reference proteome</keyword>
<organism evidence="1 2">
    <name type="scientific">Leeia speluncae</name>
    <dbReference type="NCBI Taxonomy" id="2884804"/>
    <lineage>
        <taxon>Bacteria</taxon>
        <taxon>Pseudomonadati</taxon>
        <taxon>Pseudomonadota</taxon>
        <taxon>Betaproteobacteria</taxon>
        <taxon>Neisseriales</taxon>
        <taxon>Leeiaceae</taxon>
        <taxon>Leeia</taxon>
    </lineage>
</organism>
<gene>
    <name evidence="1" type="ORF">LIN78_11980</name>
</gene>
<accession>A0ABS8D9H7</accession>
<sequence length="151" mass="16148">MIKDCRLQLEAISQMVCKSSPGGISQISRAIGAGERVLGMKLNPNCDHHVLTLGEAAAITAYTQNPQIVDAMAALCDRTTLPVSTDQCLVAASGTLERLTKEFSDCVPGMIQLHKSTGLGREKAVTLQRELMELAQLAVYVAREIGSEYGG</sequence>
<reference evidence="1" key="1">
    <citation type="submission" date="2021-10" db="EMBL/GenBank/DDBJ databases">
        <title>The complete genome sequence of Leeia sp. TBRC 13508.</title>
        <authorList>
            <person name="Charoenyingcharoen P."/>
            <person name="Yukphan P."/>
        </authorList>
    </citation>
    <scope>NUCLEOTIDE SEQUENCE</scope>
    <source>
        <strain evidence="1">TBRC 13508</strain>
    </source>
</reference>
<protein>
    <submittedName>
        <fullName evidence="1">Uncharacterized protein</fullName>
    </submittedName>
</protein>
<dbReference type="RefSeq" id="WP_227181075.1">
    <property type="nucleotide sequence ID" value="NZ_JAJBZT010000006.1"/>
</dbReference>